<evidence type="ECO:0000313" key="1">
    <source>
        <dbReference type="EMBL" id="ADY76768.1"/>
    </source>
</evidence>
<organism evidence="1 2">
    <name type="scientific">Orf virus</name>
    <name type="common">ORFV</name>
    <dbReference type="NCBI Taxonomy" id="10258"/>
    <lineage>
        <taxon>Viruses</taxon>
        <taxon>Varidnaviria</taxon>
        <taxon>Bamfordvirae</taxon>
        <taxon>Nucleocytoviricota</taxon>
        <taxon>Pokkesviricetes</taxon>
        <taxon>Chitovirales</taxon>
        <taxon>Poxviridae</taxon>
        <taxon>Chordopoxvirinae</taxon>
        <taxon>Parapoxvirus</taxon>
        <taxon>Parapoxvirus orf</taxon>
    </lineage>
</organism>
<organismHost>
    <name type="scientific">Homo sapiens</name>
    <name type="common">Human</name>
    <dbReference type="NCBI Taxonomy" id="9606"/>
</organismHost>
<dbReference type="Proteomes" id="UP000103309">
    <property type="component" value="Segment"/>
</dbReference>
<organismHost>
    <name type="scientific">Ovis aries</name>
    <name type="common">Sheep</name>
    <dbReference type="NCBI Taxonomy" id="9940"/>
</organismHost>
<accession>F1AX14</accession>
<evidence type="ECO:0000313" key="2">
    <source>
        <dbReference type="Proteomes" id="UP000103309"/>
    </source>
</evidence>
<dbReference type="EMBL" id="HM133903">
    <property type="protein sequence ID" value="ADY76768.1"/>
    <property type="molecule type" value="Genomic_DNA"/>
</dbReference>
<sequence length="197" mass="20809">MTISASTPSQKTISTASPARASVDSISDLTTSWLAMLSWKRMRCSFSCFSARISSANSACSSSCLSSRAPTASAAASASAAAMNSRWRAARSRVALRRWSRSGCLIGISPRSRKTTIRPLSDTLIQCCTRSSTAARNSSSSAHEYAMVIMTLKPSTNTAGKRSSPPGSCGVSAPWLSSNAFKFLIPINGLRRVTGRG</sequence>
<protein>
    <submittedName>
        <fullName evidence="1">PP99</fullName>
    </submittedName>
</protein>
<organismHost>
    <name type="scientific">Capra hircus</name>
    <name type="common">Goat</name>
    <dbReference type="NCBI Taxonomy" id="9925"/>
</organismHost>
<reference evidence="1 2" key="1">
    <citation type="submission" date="2010-04" db="EMBL/GenBank/DDBJ databases">
        <title>Novel immune-modulators identified by a rapid, functional screen of the Parapox virus genome.</title>
        <authorList>
            <person name="McGuire M.J."/>
            <person name="Sykes K.F."/>
            <person name="Johnston S.A."/>
        </authorList>
    </citation>
    <scope>NUCLEOTIDE SEQUENCE [LARGE SCALE GENOMIC DNA]</scope>
    <source>
        <strain evidence="1">D1701</strain>
    </source>
</reference>
<name>F1AX14_ORFV</name>
<proteinExistence type="predicted"/>